<dbReference type="PANTHER" id="PTHR40446:SF2">
    <property type="entry name" value="N-ACETYLGLUCOSAMINE-1-PHOSPHODIESTER ALPHA-N-ACETYLGLUCOSAMINIDASE"/>
    <property type="match status" value="1"/>
</dbReference>
<evidence type="ECO:0000259" key="2">
    <source>
        <dbReference type="Pfam" id="PF09992"/>
    </source>
</evidence>
<dbReference type="RefSeq" id="WP_323692546.1">
    <property type="nucleotide sequence ID" value="NZ_CP116341.1"/>
</dbReference>
<dbReference type="PANTHER" id="PTHR40446">
    <property type="entry name" value="N-ACETYLGLUCOSAMINE-1-PHOSPHODIESTER ALPHA-N-ACETYLGLUCOSAMINIDASE"/>
    <property type="match status" value="1"/>
</dbReference>
<dbReference type="EMBL" id="CP116341">
    <property type="protein sequence ID" value="WOV84904.1"/>
    <property type="molecule type" value="Genomic_DNA"/>
</dbReference>
<gene>
    <name evidence="3" type="ORF">PGH26_02980</name>
</gene>
<protein>
    <submittedName>
        <fullName evidence="3">Phosphodiester glycosidase family protein</fullName>
    </submittedName>
</protein>
<accession>A0ABZ0L140</accession>
<feature type="chain" id="PRO_5045859706" evidence="1">
    <location>
        <begin position="27"/>
        <end position="837"/>
    </location>
</feature>
<feature type="domain" description="Phosphodiester glycosidase" evidence="2">
    <location>
        <begin position="241"/>
        <end position="391"/>
    </location>
</feature>
<organism evidence="3 4">
    <name type="scientific">Sporosarcina jeotgali</name>
    <dbReference type="NCBI Taxonomy" id="3020056"/>
    <lineage>
        <taxon>Bacteria</taxon>
        <taxon>Bacillati</taxon>
        <taxon>Bacillota</taxon>
        <taxon>Bacilli</taxon>
        <taxon>Bacillales</taxon>
        <taxon>Caryophanaceae</taxon>
        <taxon>Sporosarcina</taxon>
    </lineage>
</organism>
<keyword evidence="3" id="KW-0378">Hydrolase</keyword>
<keyword evidence="4" id="KW-1185">Reference proteome</keyword>
<feature type="signal peptide" evidence="1">
    <location>
        <begin position="1"/>
        <end position="26"/>
    </location>
</feature>
<dbReference type="InterPro" id="IPR018711">
    <property type="entry name" value="NAGPA"/>
</dbReference>
<sequence length="837" mass="89553">MNLKRTLLSGVAAVALFSTTLLQAEAANVSHGVYHAKQSIIVNGNPQTLNQLNINLTKPYTTVDVGINTPFNKLATVNSLATAHTQINHHVVGAINASLFHFKNGYPSYLLTKDGQIQHIGAVSTNYNDFMHTPAAFGMTADNKGKIGTYTLSPTIEHNGKSVTMTSLNRERKDNESILFTSSWPYETTRTNATGLEVVVSTPKSAEGGFALGEKVTGTVTAIRPFGQATPATVPANSKGFVLSAHGPEVDKIRNMKKGDTVSISYNVDPEWRDSKFMLASGPLLVQNGKVDMTIDPNSGKATQRTARTAVATDKTGQQVYFVTADSGYKGHSAGMTMKEFAQYLVSIGAYNALNLDGGGSTTMVTRKPGNVYPTLANRPSGSTDRSVSAILEAVSTAPYDKAATISASQAQEGQVGIGASVGFKVDSALDQYLNVRTINQANVELLGVSSGIGKIENNKFVGVKAGSGTVTVGYENAKVNVPVTVTDTIDDIVFTPSVITLGTGESIKLNVSGTSKNSKVIFNPDAIDVTASAGIGTLDNKTFTAAAKEGTGTLTATYGRTTKRVPVTVTDKPIRLESFESTSGMNASGIRAAASLTSEKKIQAREGNASARLNYDYTANKDGVSAAYLNWTGGLPLASSPKELGVWVYGDGNAHWLRGSLRDANGKEVVVDFTKENGQDWTGWKYVTATIPSSAPAPLTLDKIYVAEQSSAKKDKGFLLFDQLQVRYSNKSHQERAFQPSTSARTENKDKTFTVKFTQAMDERFFTNQYVYVENEFGERQPVTVSKTADARKVSVKAPASGYTAGKNYRLVVTHFAKNAQGVSMVKDSVTEFKVR</sequence>
<keyword evidence="3" id="KW-0326">Glycosidase</keyword>
<evidence type="ECO:0000256" key="1">
    <source>
        <dbReference type="SAM" id="SignalP"/>
    </source>
</evidence>
<keyword evidence="1" id="KW-0732">Signal</keyword>
<evidence type="ECO:0000313" key="3">
    <source>
        <dbReference type="EMBL" id="WOV84904.1"/>
    </source>
</evidence>
<dbReference type="Proteomes" id="UP001303532">
    <property type="component" value="Chromosome"/>
</dbReference>
<name>A0ABZ0L140_9BACL</name>
<proteinExistence type="predicted"/>
<dbReference type="GO" id="GO:0016798">
    <property type="term" value="F:hydrolase activity, acting on glycosyl bonds"/>
    <property type="evidence" value="ECO:0007669"/>
    <property type="project" value="UniProtKB-KW"/>
</dbReference>
<dbReference type="Gene3D" id="2.60.120.430">
    <property type="entry name" value="Galactose-binding lectin"/>
    <property type="match status" value="1"/>
</dbReference>
<dbReference type="Pfam" id="PF09992">
    <property type="entry name" value="NAGPA"/>
    <property type="match status" value="1"/>
</dbReference>
<evidence type="ECO:0000313" key="4">
    <source>
        <dbReference type="Proteomes" id="UP001303532"/>
    </source>
</evidence>
<reference evidence="3 4" key="1">
    <citation type="submission" date="2023-01" db="EMBL/GenBank/DDBJ databases">
        <title>Sporosarcina sp. nov., isolated from Korean tranditional fermented seafood 'Jeotgal'.</title>
        <authorList>
            <person name="Yang A.-I."/>
        </authorList>
    </citation>
    <scope>NUCLEOTIDE SEQUENCE [LARGE SCALE GENOMIC DNA]</scope>
    <source>
        <strain evidence="3 4">B2O-1</strain>
    </source>
</reference>